<reference evidence="2" key="2">
    <citation type="submission" date="2010-07" db="EMBL/GenBank/DDBJ databases">
        <authorList>
            <consortium name="The Broad Institute Genome Sequencing Platform"/>
            <consortium name="Broad Institute Genome Sequencing Center for Infectious Disease"/>
            <person name="Ma L.-J."/>
            <person name="Dead R."/>
            <person name="Young S."/>
            <person name="Zeng Q."/>
            <person name="Koehrsen M."/>
            <person name="Alvarado L."/>
            <person name="Berlin A."/>
            <person name="Chapman S.B."/>
            <person name="Chen Z."/>
            <person name="Freedman E."/>
            <person name="Gellesch M."/>
            <person name="Goldberg J."/>
            <person name="Griggs A."/>
            <person name="Gujja S."/>
            <person name="Heilman E.R."/>
            <person name="Heiman D."/>
            <person name="Hepburn T."/>
            <person name="Howarth C."/>
            <person name="Jen D."/>
            <person name="Larson L."/>
            <person name="Mehta T."/>
            <person name="Neiman D."/>
            <person name="Pearson M."/>
            <person name="Roberts A."/>
            <person name="Saif S."/>
            <person name="Shea T."/>
            <person name="Shenoy N."/>
            <person name="Sisk P."/>
            <person name="Stolte C."/>
            <person name="Sykes S."/>
            <person name="Walk T."/>
            <person name="White J."/>
            <person name="Yandava C."/>
            <person name="Haas B."/>
            <person name="Nusbaum C."/>
            <person name="Birren B."/>
        </authorList>
    </citation>
    <scope>NUCLEOTIDE SEQUENCE</scope>
    <source>
        <strain evidence="2">R3-111a-1</strain>
    </source>
</reference>
<dbReference type="GO" id="GO:1902412">
    <property type="term" value="P:regulation of mitotic cytokinesis"/>
    <property type="evidence" value="ECO:0007669"/>
    <property type="project" value="InterPro"/>
</dbReference>
<reference evidence="4" key="1">
    <citation type="submission" date="2010-07" db="EMBL/GenBank/DDBJ databases">
        <title>The genome sequence of Gaeumannomyces graminis var. tritici strain R3-111a-1.</title>
        <authorList>
            <consortium name="The Broad Institute Genome Sequencing Platform"/>
            <person name="Ma L.-J."/>
            <person name="Dead R."/>
            <person name="Young S."/>
            <person name="Zeng Q."/>
            <person name="Koehrsen M."/>
            <person name="Alvarado L."/>
            <person name="Berlin A."/>
            <person name="Chapman S.B."/>
            <person name="Chen Z."/>
            <person name="Freedman E."/>
            <person name="Gellesch M."/>
            <person name="Goldberg J."/>
            <person name="Griggs A."/>
            <person name="Gujja S."/>
            <person name="Heilman E.R."/>
            <person name="Heiman D."/>
            <person name="Hepburn T."/>
            <person name="Howarth C."/>
            <person name="Jen D."/>
            <person name="Larson L."/>
            <person name="Mehta T."/>
            <person name="Neiman D."/>
            <person name="Pearson M."/>
            <person name="Roberts A."/>
            <person name="Saif S."/>
            <person name="Shea T."/>
            <person name="Shenoy N."/>
            <person name="Sisk P."/>
            <person name="Stolte C."/>
            <person name="Sykes S."/>
            <person name="Walk T."/>
            <person name="White J."/>
            <person name="Yandava C."/>
            <person name="Haas B."/>
            <person name="Nusbaum C."/>
            <person name="Birren B."/>
        </authorList>
    </citation>
    <scope>NUCLEOTIDE SEQUENCE [LARGE SCALE GENOMIC DNA]</scope>
    <source>
        <strain evidence="4">R3-111a-1</strain>
    </source>
</reference>
<feature type="region of interest" description="Disordered" evidence="1">
    <location>
        <begin position="889"/>
        <end position="923"/>
    </location>
</feature>
<dbReference type="GeneID" id="20354284"/>
<evidence type="ECO:0000256" key="1">
    <source>
        <dbReference type="SAM" id="MobiDB-lite"/>
    </source>
</evidence>
<feature type="region of interest" description="Disordered" evidence="1">
    <location>
        <begin position="1003"/>
        <end position="1071"/>
    </location>
</feature>
<proteinExistence type="predicted"/>
<evidence type="ECO:0000313" key="2">
    <source>
        <dbReference type="EMBL" id="EJT68604.1"/>
    </source>
</evidence>
<dbReference type="Pfam" id="PF20162">
    <property type="entry name" value="Etd1"/>
    <property type="match status" value="1"/>
</dbReference>
<feature type="compositionally biased region" description="Low complexity" evidence="1">
    <location>
        <begin position="600"/>
        <end position="618"/>
    </location>
</feature>
<feature type="region of interest" description="Disordered" evidence="1">
    <location>
        <begin position="212"/>
        <end position="312"/>
    </location>
</feature>
<dbReference type="RefSeq" id="XP_009230011.1">
    <property type="nucleotide sequence ID" value="XM_009231747.1"/>
</dbReference>
<dbReference type="AlphaFoldDB" id="J3PJY4"/>
<dbReference type="STRING" id="644352.J3PJY4"/>
<dbReference type="EMBL" id="GL385453">
    <property type="protein sequence ID" value="EJT68604.1"/>
    <property type="molecule type" value="Genomic_DNA"/>
</dbReference>
<feature type="compositionally biased region" description="Polar residues" evidence="1">
    <location>
        <begin position="910"/>
        <end position="923"/>
    </location>
</feature>
<dbReference type="OrthoDB" id="5346713at2759"/>
<organism evidence="2">
    <name type="scientific">Gaeumannomyces tritici (strain R3-111a-1)</name>
    <name type="common">Wheat and barley take-all root rot fungus</name>
    <name type="synonym">Gaeumannomyces graminis var. tritici</name>
    <dbReference type="NCBI Taxonomy" id="644352"/>
    <lineage>
        <taxon>Eukaryota</taxon>
        <taxon>Fungi</taxon>
        <taxon>Dikarya</taxon>
        <taxon>Ascomycota</taxon>
        <taxon>Pezizomycotina</taxon>
        <taxon>Sordariomycetes</taxon>
        <taxon>Sordariomycetidae</taxon>
        <taxon>Magnaporthales</taxon>
        <taxon>Magnaporthaceae</taxon>
        <taxon>Gaeumannomyces</taxon>
    </lineage>
</organism>
<feature type="compositionally biased region" description="Polar residues" evidence="1">
    <location>
        <begin position="116"/>
        <end position="128"/>
    </location>
</feature>
<feature type="compositionally biased region" description="Polar residues" evidence="1">
    <location>
        <begin position="11"/>
        <end position="35"/>
    </location>
</feature>
<feature type="region of interest" description="Disordered" evidence="1">
    <location>
        <begin position="627"/>
        <end position="713"/>
    </location>
</feature>
<dbReference type="VEuPathDB" id="FungiDB:GGTG_13826"/>
<keyword evidence="4" id="KW-1185">Reference proteome</keyword>
<dbReference type="Proteomes" id="UP000006039">
    <property type="component" value="Unassembled WGS sequence"/>
</dbReference>
<reference evidence="3" key="4">
    <citation type="journal article" date="2015" name="G3 (Bethesda)">
        <title>Genome sequences of three phytopathogenic species of the Magnaporthaceae family of fungi.</title>
        <authorList>
            <person name="Okagaki L.H."/>
            <person name="Nunes C.C."/>
            <person name="Sailsbery J."/>
            <person name="Clay B."/>
            <person name="Brown D."/>
            <person name="John T."/>
            <person name="Oh Y."/>
            <person name="Young N."/>
            <person name="Fitzgerald M."/>
            <person name="Haas B.J."/>
            <person name="Zeng Q."/>
            <person name="Young S."/>
            <person name="Adiconis X."/>
            <person name="Fan L."/>
            <person name="Levin J.Z."/>
            <person name="Mitchell T.K."/>
            <person name="Okubara P.A."/>
            <person name="Farman M.L."/>
            <person name="Kohn L.M."/>
            <person name="Birren B."/>
            <person name="Ma L.-J."/>
            <person name="Dean R.A."/>
        </authorList>
    </citation>
    <scope>NUCLEOTIDE SEQUENCE</scope>
    <source>
        <strain evidence="3">R3-111a-1</strain>
    </source>
</reference>
<dbReference type="eggNOG" id="ENOG502S8CY">
    <property type="taxonomic scope" value="Eukaryota"/>
</dbReference>
<reference evidence="3" key="5">
    <citation type="submission" date="2018-04" db="UniProtKB">
        <authorList>
            <consortium name="EnsemblFungi"/>
        </authorList>
    </citation>
    <scope>IDENTIFICATION</scope>
    <source>
        <strain evidence="3">R3-111a-1</strain>
    </source>
</reference>
<dbReference type="EnsemblFungi" id="EJT68604">
    <property type="protein sequence ID" value="EJT68604"/>
    <property type="gene ID" value="GGTG_13826"/>
</dbReference>
<feature type="region of interest" description="Disordered" evidence="1">
    <location>
        <begin position="532"/>
        <end position="551"/>
    </location>
</feature>
<protein>
    <submittedName>
        <fullName evidence="2 3">Uncharacterized protein</fullName>
    </submittedName>
</protein>
<dbReference type="InterPro" id="IPR045342">
    <property type="entry name" value="Etd1"/>
</dbReference>
<gene>
    <name evidence="3" type="primary">20354284</name>
    <name evidence="2" type="ORF">GGTG_13826</name>
</gene>
<accession>J3PJY4</accession>
<evidence type="ECO:0000313" key="4">
    <source>
        <dbReference type="Proteomes" id="UP000006039"/>
    </source>
</evidence>
<feature type="region of interest" description="Disordered" evidence="1">
    <location>
        <begin position="1"/>
        <end position="193"/>
    </location>
</feature>
<evidence type="ECO:0000313" key="3">
    <source>
        <dbReference type="EnsemblFungi" id="EJT68604"/>
    </source>
</evidence>
<feature type="compositionally biased region" description="Basic and acidic residues" evidence="1">
    <location>
        <begin position="263"/>
        <end position="273"/>
    </location>
</feature>
<sequence length="1071" mass="115875">MRRLSMRPLSQHGSIRSSVGPDSSSVNYSHASSLSVLPPIPSTPPRQLPPNKLVKRSTPAGQPTPSGKLSRRGSRSQIPSLRRPATSHQRSATLQQVQYQGSPQIALSPAQPKYSLDQQSRPTTTQRARPQLDIPEEGLEKRRSWSSFFHLRVVRSSSRSSSGRGGEGSEGSFPGSPGPGQLPTRTLDARKGSAGMPRAYLVNASVMSGIDSDAGCPGGAASTRSPWVAPPAAPPATAAAAGGLEQRQHQDAETTLGDCPTAEPDKAEQDAASKRARRSISMHFSSPTAWISRNGSIRRQKRGADGKSGGLRNVSAPAVGAALPIEAQAGVKQDLQHLFAPPTLDKRQASSTMDVSPAHPPAACRTINTSVNTTATRQRNSSSPLPPLSRLSSFHVDLYRAGSSASSAAVPRRHDYQLQASPFPASTPGGPIPCHSRDVSNERAPTLAGSDLDMRSFVSGDDDDTDFESDTMYESIRTGGSVRVRNVDTPLESMFDESPPSTAGNTKAKRLSIQEMLGRTWDPDSKIMEEDENAATPVRHPGVSQRAPVDFHPTIVDVSGRREYEYENSAPPLSLATRDFGRLSLDEDDDFDWARDDENALSNHLSPPSSSINSGGASPSLRLALASISGNGSPRSATNDSTSERPRSTVFDWTEPICQERVDVDGPSPRPKTVNGKPEAEGRNGRVANRKGPTATHVRSQSVPTVPDPPETVVKSNPAKFRTWASGPKNVSEDWEEDFEFDEEPVALVEGNAVGSRFSMIVPASIQATQPTVKAHSGQIRELSLLVNGLKRLCRHGRDLNLLNESAELWQEAEDIIRLASPDEDEGTGRGDSESVDFDLPVVNERYTDEGFDAASLNYSEESFDVPEPGMSRMAVVRERQVARRRSVFPPEDDIFGSWPSPEDHPNPATPQTPNRTRQTDTPDSAVIASVIEAMQQQHQQQQRRSSSAPVKGFPPKTHSDSKLFFDTNSLQELVKQANVLFHVLSDIVRKAEFITQSPAITPKRERHLRRDGSPAFTRVFTDPTTAPPSPPKRLLKSSHSNSSVISGRPSAESRTSTSGLGPRLHMMTVS</sequence>
<feature type="compositionally biased region" description="Polar residues" evidence="1">
    <location>
        <begin position="86"/>
        <end position="105"/>
    </location>
</feature>
<feature type="region of interest" description="Disordered" evidence="1">
    <location>
        <begin position="599"/>
        <end position="618"/>
    </location>
</feature>
<dbReference type="HOGENOM" id="CLU_004543_1_0_1"/>
<reference evidence="2" key="3">
    <citation type="submission" date="2010-09" db="EMBL/GenBank/DDBJ databases">
        <title>Annotation of Gaeumannomyces graminis var. tritici R3-111a-1.</title>
        <authorList>
            <consortium name="The Broad Institute Genome Sequencing Platform"/>
            <person name="Ma L.-J."/>
            <person name="Dead R."/>
            <person name="Young S.K."/>
            <person name="Zeng Q."/>
            <person name="Gargeya S."/>
            <person name="Fitzgerald M."/>
            <person name="Haas B."/>
            <person name="Abouelleil A."/>
            <person name="Alvarado L."/>
            <person name="Arachchi H.M."/>
            <person name="Berlin A."/>
            <person name="Brown A."/>
            <person name="Chapman S.B."/>
            <person name="Chen Z."/>
            <person name="Dunbar C."/>
            <person name="Freedman E."/>
            <person name="Gearin G."/>
            <person name="Gellesch M."/>
            <person name="Goldberg J."/>
            <person name="Griggs A."/>
            <person name="Gujja S."/>
            <person name="Heiman D."/>
            <person name="Howarth C."/>
            <person name="Larson L."/>
            <person name="Lui A."/>
            <person name="MacDonald P.J.P."/>
            <person name="Mehta T."/>
            <person name="Montmayeur A."/>
            <person name="Murphy C."/>
            <person name="Neiman D."/>
            <person name="Pearson M."/>
            <person name="Priest M."/>
            <person name="Roberts A."/>
            <person name="Saif S."/>
            <person name="Shea T."/>
            <person name="Shenoy N."/>
            <person name="Sisk P."/>
            <person name="Stolte C."/>
            <person name="Sykes S."/>
            <person name="Yandava C."/>
            <person name="Wortman J."/>
            <person name="Nusbaum C."/>
            <person name="Birren B."/>
        </authorList>
    </citation>
    <scope>NUCLEOTIDE SEQUENCE</scope>
    <source>
        <strain evidence="2">R3-111a-1</strain>
    </source>
</reference>
<feature type="compositionally biased region" description="Pro residues" evidence="1">
    <location>
        <begin position="38"/>
        <end position="48"/>
    </location>
</feature>
<feature type="compositionally biased region" description="Polar residues" evidence="1">
    <location>
        <begin position="282"/>
        <end position="295"/>
    </location>
</feature>
<dbReference type="GO" id="GO:0005096">
    <property type="term" value="F:GTPase activator activity"/>
    <property type="evidence" value="ECO:0007669"/>
    <property type="project" value="InterPro"/>
</dbReference>
<name>J3PJY4_GAET3</name>
<feature type="compositionally biased region" description="Polar residues" evidence="1">
    <location>
        <begin position="628"/>
        <end position="641"/>
    </location>
</feature>
<feature type="region of interest" description="Disordered" evidence="1">
    <location>
        <begin position="935"/>
        <end position="957"/>
    </location>
</feature>